<dbReference type="RefSeq" id="WP_141442745.1">
    <property type="nucleotide sequence ID" value="NZ_CP038231.1"/>
</dbReference>
<dbReference type="Proteomes" id="UP000318709">
    <property type="component" value="Chromosome"/>
</dbReference>
<dbReference type="AlphaFoldDB" id="A0A4Y6U9R6"/>
<evidence type="ECO:0000313" key="1">
    <source>
        <dbReference type="EMBL" id="QDH13101.1"/>
    </source>
</evidence>
<name>A0A4Y6U9R6_9PROT</name>
<keyword evidence="2" id="KW-1185">Reference proteome</keyword>
<reference evidence="1 2" key="1">
    <citation type="submission" date="2019-03" db="EMBL/GenBank/DDBJ databases">
        <title>The complete genome sequence of Swingsia_sp. F3b2 LMG30590(T).</title>
        <authorList>
            <person name="Chua K.-O."/>
            <person name="Chan K.-G."/>
            <person name="See-Too W.-S."/>
        </authorList>
    </citation>
    <scope>NUCLEOTIDE SEQUENCE [LARGE SCALE GENOMIC DNA]</scope>
    <source>
        <strain evidence="1 2">F3b2</strain>
    </source>
</reference>
<dbReference type="EMBL" id="CP038231">
    <property type="protein sequence ID" value="QDH13101.1"/>
    <property type="molecule type" value="Genomic_DNA"/>
</dbReference>
<organism evidence="1 2">
    <name type="scientific">Formicincola oecophyllae</name>
    <dbReference type="NCBI Taxonomy" id="2558361"/>
    <lineage>
        <taxon>Bacteria</taxon>
        <taxon>Pseudomonadati</taxon>
        <taxon>Pseudomonadota</taxon>
        <taxon>Alphaproteobacteria</taxon>
        <taxon>Acetobacterales</taxon>
        <taxon>Acetobacteraceae</taxon>
        <taxon>Formicincola</taxon>
    </lineage>
</organism>
<sequence length="118" mass="13343">MTLSGCGPKGPTEKEVRRAMLMMVQNQNHQSRALNGQHISAADLRQAEDDFLHGRLTKLNRDQLTLRKCRTDPELRGVFLCKVRFTSPTTGSQPTRLKLKMEKTTHGWNIVSINGKTL</sequence>
<dbReference type="KEGG" id="swf:E3E12_01570"/>
<gene>
    <name evidence="1" type="ORF">E3E12_01570</name>
</gene>
<proteinExistence type="predicted"/>
<evidence type="ECO:0000313" key="2">
    <source>
        <dbReference type="Proteomes" id="UP000318709"/>
    </source>
</evidence>
<protein>
    <submittedName>
        <fullName evidence="1">Uncharacterized protein</fullName>
    </submittedName>
</protein>
<accession>A0A4Y6U9R6</accession>